<dbReference type="Pfam" id="PF05154">
    <property type="entry name" value="TM2"/>
    <property type="match status" value="1"/>
</dbReference>
<evidence type="ECO:0000256" key="1">
    <source>
        <dbReference type="ARBA" id="ARBA00004141"/>
    </source>
</evidence>
<feature type="transmembrane region" description="Helical" evidence="5">
    <location>
        <begin position="60"/>
        <end position="87"/>
    </location>
</feature>
<dbReference type="InterPro" id="IPR050932">
    <property type="entry name" value="TM2D1-3-like"/>
</dbReference>
<dbReference type="STRING" id="1852522.SAMN06295960_0867"/>
<dbReference type="RefSeq" id="WP_306456671.1">
    <property type="nucleotide sequence ID" value="NZ_FXAZ01000001.1"/>
</dbReference>
<dbReference type="Proteomes" id="UP000193834">
    <property type="component" value="Unassembled WGS sequence"/>
</dbReference>
<dbReference type="PANTHER" id="PTHR21016:SF25">
    <property type="entry name" value="TM2 DOMAIN-CONTAINING PROTEIN DDB_G0277895-RELATED"/>
    <property type="match status" value="1"/>
</dbReference>
<evidence type="ECO:0000256" key="5">
    <source>
        <dbReference type="SAM" id="Phobius"/>
    </source>
</evidence>
<keyword evidence="8" id="KW-1185">Reference proteome</keyword>
<keyword evidence="2 5" id="KW-0812">Transmembrane</keyword>
<dbReference type="AlphaFoldDB" id="A0A1X7IX71"/>
<dbReference type="EMBL" id="FXAZ01000001">
    <property type="protein sequence ID" value="SMG19086.1"/>
    <property type="molecule type" value="Genomic_DNA"/>
</dbReference>
<accession>A0A1X7IX71</accession>
<gene>
    <name evidence="7" type="ORF">SAMN06295960_0867</name>
</gene>
<evidence type="ECO:0000256" key="4">
    <source>
        <dbReference type="ARBA" id="ARBA00023136"/>
    </source>
</evidence>
<evidence type="ECO:0000259" key="6">
    <source>
        <dbReference type="Pfam" id="PF05154"/>
    </source>
</evidence>
<evidence type="ECO:0000256" key="2">
    <source>
        <dbReference type="ARBA" id="ARBA00022692"/>
    </source>
</evidence>
<feature type="transmembrane region" description="Helical" evidence="5">
    <location>
        <begin position="30"/>
        <end position="48"/>
    </location>
</feature>
<dbReference type="GO" id="GO:0016020">
    <property type="term" value="C:membrane"/>
    <property type="evidence" value="ECO:0007669"/>
    <property type="project" value="UniProtKB-SubCell"/>
</dbReference>
<reference evidence="7 8" key="1">
    <citation type="submission" date="2017-04" db="EMBL/GenBank/DDBJ databases">
        <authorList>
            <person name="Afonso C.L."/>
            <person name="Miller P.J."/>
            <person name="Scott M.A."/>
            <person name="Spackman E."/>
            <person name="Goraichik I."/>
            <person name="Dimitrov K.M."/>
            <person name="Suarez D.L."/>
            <person name="Swayne D.E."/>
        </authorList>
    </citation>
    <scope>NUCLEOTIDE SEQUENCE [LARGE SCALE GENOMIC DNA]</scope>
    <source>
        <strain evidence="7 8">11</strain>
    </source>
</reference>
<organism evidence="7 8">
    <name type="scientific">Paenibacillus aquistagni</name>
    <dbReference type="NCBI Taxonomy" id="1852522"/>
    <lineage>
        <taxon>Bacteria</taxon>
        <taxon>Bacillati</taxon>
        <taxon>Bacillota</taxon>
        <taxon>Bacilli</taxon>
        <taxon>Bacillales</taxon>
        <taxon>Paenibacillaceae</taxon>
        <taxon>Paenibacillus</taxon>
    </lineage>
</organism>
<dbReference type="PANTHER" id="PTHR21016">
    <property type="entry name" value="BETA-AMYLOID BINDING PROTEIN-RELATED"/>
    <property type="match status" value="1"/>
</dbReference>
<dbReference type="InterPro" id="IPR007829">
    <property type="entry name" value="TM2"/>
</dbReference>
<feature type="domain" description="TM2" evidence="6">
    <location>
        <begin position="25"/>
        <end position="74"/>
    </location>
</feature>
<protein>
    <submittedName>
        <fullName evidence="7">TM2 domain-containing membrane protein YozV</fullName>
    </submittedName>
</protein>
<comment type="subcellular location">
    <subcellularLocation>
        <location evidence="1">Membrane</location>
        <topology evidence="1">Multi-pass membrane protein</topology>
    </subcellularLocation>
</comment>
<sequence length="117" mass="12984">MSIVAMKSQLDARELMIVDSEVKSQGKNMGIAYVLWFFLGGFGGHRFYMGKTGSGVAQLLLMLASTLLTILLIGVVGFIALGLWVLIDAFFVHKWVTDYNVNVEMKTIQGLLNQRRA</sequence>
<keyword evidence="4 5" id="KW-0472">Membrane</keyword>
<evidence type="ECO:0000256" key="3">
    <source>
        <dbReference type="ARBA" id="ARBA00022989"/>
    </source>
</evidence>
<proteinExistence type="predicted"/>
<keyword evidence="3 5" id="KW-1133">Transmembrane helix</keyword>
<name>A0A1X7IX71_9BACL</name>
<evidence type="ECO:0000313" key="8">
    <source>
        <dbReference type="Proteomes" id="UP000193834"/>
    </source>
</evidence>
<evidence type="ECO:0000313" key="7">
    <source>
        <dbReference type="EMBL" id="SMG19086.1"/>
    </source>
</evidence>